<name>A0A1Q9LJA9_9PSEU</name>
<proteinExistence type="predicted"/>
<organism evidence="2 3">
    <name type="scientific">Actinokineospora bangkokensis</name>
    <dbReference type="NCBI Taxonomy" id="1193682"/>
    <lineage>
        <taxon>Bacteria</taxon>
        <taxon>Bacillati</taxon>
        <taxon>Actinomycetota</taxon>
        <taxon>Actinomycetes</taxon>
        <taxon>Pseudonocardiales</taxon>
        <taxon>Pseudonocardiaceae</taxon>
        <taxon>Actinokineospora</taxon>
    </lineage>
</organism>
<reference evidence="2 3" key="1">
    <citation type="submission" date="2016-10" db="EMBL/GenBank/DDBJ databases">
        <title>The Draft Genome Sequence of Actinokineospora bangkokensis 44EHWT reveals the biosynthetic pathway of antifungal compounds Thailandins with unusual extender unit butylmalonyl-CoA.</title>
        <authorList>
            <person name="Greule A."/>
            <person name="Intra B."/>
            <person name="Flemming S."/>
            <person name="Rommel M.G."/>
            <person name="Panbangred W."/>
            <person name="Bechthold A."/>
        </authorList>
    </citation>
    <scope>NUCLEOTIDE SEQUENCE [LARGE SCALE GENOMIC DNA]</scope>
    <source>
        <strain evidence="2 3">44EHW</strain>
    </source>
</reference>
<dbReference type="Proteomes" id="UP000186040">
    <property type="component" value="Unassembled WGS sequence"/>
</dbReference>
<sequence length="171" mass="17919">MTDRQEPLTRPLPAVVDPHEVDPPTVVLSPVDAPTTVLTPVEPPLAEQPRRGRRALRTAAGAAVVVSALWGLHDQFTPDHTAITADRSSAERAPEPTTAAPPPVAIAPPGSASAELIGTPAPPPPPPAPVTTAAPPPRTQAAPQREARQRSLDIPNPVEIVLDATRLLWGR</sequence>
<evidence type="ECO:0000256" key="1">
    <source>
        <dbReference type="SAM" id="MobiDB-lite"/>
    </source>
</evidence>
<feature type="compositionally biased region" description="Pro residues" evidence="1">
    <location>
        <begin position="120"/>
        <end position="138"/>
    </location>
</feature>
<dbReference type="AlphaFoldDB" id="A0A1Q9LJA9"/>
<dbReference type="STRING" id="1193682.BJP25_22325"/>
<evidence type="ECO:0000313" key="2">
    <source>
        <dbReference type="EMBL" id="OLR92090.1"/>
    </source>
</evidence>
<dbReference type="EMBL" id="MKQR01000017">
    <property type="protein sequence ID" value="OLR92090.1"/>
    <property type="molecule type" value="Genomic_DNA"/>
</dbReference>
<protein>
    <submittedName>
        <fullName evidence="2">Uncharacterized protein</fullName>
    </submittedName>
</protein>
<gene>
    <name evidence="2" type="ORF">BJP25_22325</name>
</gene>
<accession>A0A1Q9LJA9</accession>
<dbReference type="RefSeq" id="WP_075975976.1">
    <property type="nucleotide sequence ID" value="NZ_MKQR01000017.1"/>
</dbReference>
<comment type="caution">
    <text evidence="2">The sequence shown here is derived from an EMBL/GenBank/DDBJ whole genome shotgun (WGS) entry which is preliminary data.</text>
</comment>
<evidence type="ECO:0000313" key="3">
    <source>
        <dbReference type="Proteomes" id="UP000186040"/>
    </source>
</evidence>
<keyword evidence="3" id="KW-1185">Reference proteome</keyword>
<feature type="region of interest" description="Disordered" evidence="1">
    <location>
        <begin position="1"/>
        <end position="52"/>
    </location>
</feature>
<feature type="region of interest" description="Disordered" evidence="1">
    <location>
        <begin position="81"/>
        <end position="156"/>
    </location>
</feature>